<dbReference type="GO" id="GO:0070009">
    <property type="term" value="F:serine-type aminopeptidase activity"/>
    <property type="evidence" value="ECO:0007669"/>
    <property type="project" value="UniProtKB-UniRule"/>
</dbReference>
<comment type="function">
    <text evidence="7">Catalyzes the removal of dipeptides from the N-terminus of oligopeptides.</text>
</comment>
<dbReference type="GO" id="GO:0043171">
    <property type="term" value="P:peptide catabolic process"/>
    <property type="evidence" value="ECO:0007669"/>
    <property type="project" value="UniProtKB-UniRule"/>
</dbReference>
<evidence type="ECO:0000256" key="6">
    <source>
        <dbReference type="ARBA" id="ARBA00022825"/>
    </source>
</evidence>
<proteinExistence type="inferred from homology"/>
<evidence type="ECO:0000313" key="9">
    <source>
        <dbReference type="Proteomes" id="UP000824108"/>
    </source>
</evidence>
<sequence>MKDLKYSLLTAVCLLVSVIAMADEGMWMLGNLDKQTARTLKEMGLELKPKELYSPRKASLKDAVVSFGGFCSGVVVSEDGLVLTNHHCGFGSIQQHSSVEHDYLQDGFVARTRNEELPNPELYVRFLLRQEDVTKRVLSVVRPDMDESARASVVDSMMLAVGAEVSQKDSTLTGVVDAYYGGNEFWLSVYQDFNDVRLVFAPPSSVGKFGWDKDNWMWPRHTGDFCVFRIYADRENRPADYSPDNVPYHPRYVAPISLEGYQEGDFCMTLGYPGATERYLSSFGIEEAMNGINQAQIDIRGVKQAIWKQAMDASDDIRIKYASKYDESSNYWKNSIGTNRSLRRLGVLEKKRALERELQDWIRCTPSERDSLLHLLTDLELAYKNRREANRAQAYLLESFLNGPELVQLALSILNFDFGADPKVVEANLQDIVDKYANLDLDIDKNVFTALLKEYPRHVKADYLPPLYDSIATVYGGNERAYVDSLYARTVIATPRGLKRLLENDTTLNFFNDPAVSLGIDLITQLFEMNMQMNAANLAVDRGERLFNAAVRRYYHDRRFYPDANSTMRLSFGTVRGYEPFDGASYSHFTTVRGILEKAHEHRSEPDFMLQPELVNLLESGDYGRYADRSGEMKVCFISDNDITGGNSGSAMFNARGQLLGLAFDGNWEAMSSDYLYEPRLQRCVGVDIRYVLFIIEKYGKAGRLIQELKIG</sequence>
<keyword evidence="2 7" id="KW-0031">Aminopeptidase</keyword>
<evidence type="ECO:0000256" key="5">
    <source>
        <dbReference type="ARBA" id="ARBA00022801"/>
    </source>
</evidence>
<evidence type="ECO:0000256" key="1">
    <source>
        <dbReference type="ARBA" id="ARBA00010491"/>
    </source>
</evidence>
<name>A0A9D2GXK0_9BACE</name>
<evidence type="ECO:0000256" key="2">
    <source>
        <dbReference type="ARBA" id="ARBA00022438"/>
    </source>
</evidence>
<dbReference type="Gene3D" id="2.40.10.10">
    <property type="entry name" value="Trypsin-like serine proteases"/>
    <property type="match status" value="1"/>
</dbReference>
<gene>
    <name evidence="8" type="ORF">H9807_01660</name>
</gene>
<evidence type="ECO:0000256" key="3">
    <source>
        <dbReference type="ARBA" id="ARBA00022670"/>
    </source>
</evidence>
<evidence type="ECO:0000313" key="8">
    <source>
        <dbReference type="EMBL" id="HIZ90821.1"/>
    </source>
</evidence>
<reference evidence="8" key="1">
    <citation type="journal article" date="2021" name="PeerJ">
        <title>Extensive microbial diversity within the chicken gut microbiome revealed by metagenomics and culture.</title>
        <authorList>
            <person name="Gilroy R."/>
            <person name="Ravi A."/>
            <person name="Getino M."/>
            <person name="Pursley I."/>
            <person name="Horton D.L."/>
            <person name="Alikhan N.F."/>
            <person name="Baker D."/>
            <person name="Gharbi K."/>
            <person name="Hall N."/>
            <person name="Watson M."/>
            <person name="Adriaenssens E.M."/>
            <person name="Foster-Nyarko E."/>
            <person name="Jarju S."/>
            <person name="Secka A."/>
            <person name="Antonio M."/>
            <person name="Oren A."/>
            <person name="Chaudhuri R.R."/>
            <person name="La Ragione R."/>
            <person name="Hildebrand F."/>
            <person name="Pallen M.J."/>
        </authorList>
    </citation>
    <scope>NUCLEOTIDE SEQUENCE</scope>
    <source>
        <strain evidence="8">CHK118-2852</strain>
    </source>
</reference>
<reference evidence="8" key="2">
    <citation type="submission" date="2021-04" db="EMBL/GenBank/DDBJ databases">
        <authorList>
            <person name="Gilroy R."/>
        </authorList>
    </citation>
    <scope>NUCLEOTIDE SEQUENCE</scope>
    <source>
        <strain evidence="8">CHK118-2852</strain>
    </source>
</reference>
<organism evidence="8 9">
    <name type="scientific">Candidatus Bacteroides merdavium</name>
    <dbReference type="NCBI Taxonomy" id="2838472"/>
    <lineage>
        <taxon>Bacteria</taxon>
        <taxon>Pseudomonadati</taxon>
        <taxon>Bacteroidota</taxon>
        <taxon>Bacteroidia</taxon>
        <taxon>Bacteroidales</taxon>
        <taxon>Bacteroidaceae</taxon>
        <taxon>Bacteroides</taxon>
    </lineage>
</organism>
<keyword evidence="5 7" id="KW-0378">Hydrolase</keyword>
<dbReference type="GO" id="GO:0006508">
    <property type="term" value="P:proteolysis"/>
    <property type="evidence" value="ECO:0007669"/>
    <property type="project" value="UniProtKB-KW"/>
</dbReference>
<dbReference type="Pfam" id="PF10459">
    <property type="entry name" value="Peptidase_S46"/>
    <property type="match status" value="1"/>
</dbReference>
<evidence type="ECO:0000256" key="4">
    <source>
        <dbReference type="ARBA" id="ARBA00022729"/>
    </source>
</evidence>
<dbReference type="InterPro" id="IPR009003">
    <property type="entry name" value="Peptidase_S1_PA"/>
</dbReference>
<dbReference type="InterPro" id="IPR043504">
    <property type="entry name" value="Peptidase_S1_PA_chymotrypsin"/>
</dbReference>
<keyword evidence="4" id="KW-0732">Signal</keyword>
<dbReference type="EC" id="3.4.14.-" evidence="7"/>
<evidence type="ECO:0000256" key="7">
    <source>
        <dbReference type="RuleBase" id="RU366067"/>
    </source>
</evidence>
<accession>A0A9D2GXK0</accession>
<keyword evidence="3 7" id="KW-0645">Protease</keyword>
<dbReference type="SUPFAM" id="SSF50494">
    <property type="entry name" value="Trypsin-like serine proteases"/>
    <property type="match status" value="1"/>
</dbReference>
<keyword evidence="6 7" id="KW-0720">Serine protease</keyword>
<protein>
    <recommendedName>
        <fullName evidence="7">Dipeptidyl-peptidase</fullName>
        <ecNumber evidence="7">3.4.14.-</ecNumber>
    </recommendedName>
</protein>
<dbReference type="InterPro" id="IPR019500">
    <property type="entry name" value="Pep_S46"/>
</dbReference>
<dbReference type="PANTHER" id="PTHR38469">
    <property type="entry name" value="PERIPLASMIC PEPTIDASE SUBFAMILY S1B"/>
    <property type="match status" value="1"/>
</dbReference>
<dbReference type="GO" id="GO:0008239">
    <property type="term" value="F:dipeptidyl-peptidase activity"/>
    <property type="evidence" value="ECO:0007669"/>
    <property type="project" value="UniProtKB-UniRule"/>
</dbReference>
<comment type="caution">
    <text evidence="8">The sequence shown here is derived from an EMBL/GenBank/DDBJ whole genome shotgun (WGS) entry which is preliminary data.</text>
</comment>
<comment type="similarity">
    <text evidence="1 7">Belongs to the peptidase S46 family.</text>
</comment>
<dbReference type="EMBL" id="DXAV01000015">
    <property type="protein sequence ID" value="HIZ90821.1"/>
    <property type="molecule type" value="Genomic_DNA"/>
</dbReference>
<dbReference type="AlphaFoldDB" id="A0A9D2GXK0"/>
<dbReference type="Proteomes" id="UP000824108">
    <property type="component" value="Unassembled WGS sequence"/>
</dbReference>
<dbReference type="PANTHER" id="PTHR38469:SF1">
    <property type="entry name" value="PERIPLASMIC PEPTIDASE SUBFAMILY S1B"/>
    <property type="match status" value="1"/>
</dbReference>